<feature type="transmembrane region" description="Helical" evidence="1">
    <location>
        <begin position="20"/>
        <end position="45"/>
    </location>
</feature>
<name>A0A2H0R112_9BACT</name>
<evidence type="ECO:0000313" key="3">
    <source>
        <dbReference type="Proteomes" id="UP000230828"/>
    </source>
</evidence>
<organism evidence="2 3">
    <name type="scientific">Candidatus Zambryskibacteria bacterium CG10_big_fil_rev_8_21_14_0_10_34_34</name>
    <dbReference type="NCBI Taxonomy" id="1975114"/>
    <lineage>
        <taxon>Bacteria</taxon>
        <taxon>Candidatus Zambryskiibacteriota</taxon>
    </lineage>
</organism>
<keyword evidence="1" id="KW-0472">Membrane</keyword>
<dbReference type="EMBL" id="PCXM01000019">
    <property type="protein sequence ID" value="PIR40199.1"/>
    <property type="molecule type" value="Genomic_DNA"/>
</dbReference>
<keyword evidence="1" id="KW-0812">Transmembrane</keyword>
<dbReference type="Proteomes" id="UP000230828">
    <property type="component" value="Unassembled WGS sequence"/>
</dbReference>
<comment type="caution">
    <text evidence="2">The sequence shown here is derived from an EMBL/GenBank/DDBJ whole genome shotgun (WGS) entry which is preliminary data.</text>
</comment>
<accession>A0A2H0R112</accession>
<keyword evidence="1" id="KW-1133">Transmembrane helix</keyword>
<evidence type="ECO:0000256" key="1">
    <source>
        <dbReference type="SAM" id="Phobius"/>
    </source>
</evidence>
<dbReference type="AlphaFoldDB" id="A0A2H0R112"/>
<sequence length="115" mass="13234">MLIKKYNSIMEKSEEYRNRWALGLTVVCSIFIFIGWGFFTGFLSFRNDNQVIGQKSGSQTASVVSAKLVPTPIENTKNTFKSVFNGMKEQYKEFKDSMADVFVPFITGIDFYERK</sequence>
<evidence type="ECO:0000313" key="2">
    <source>
        <dbReference type="EMBL" id="PIR40199.1"/>
    </source>
</evidence>
<protein>
    <submittedName>
        <fullName evidence="2">Uncharacterized protein</fullName>
    </submittedName>
</protein>
<gene>
    <name evidence="2" type="ORF">COV33_01045</name>
</gene>
<reference evidence="2 3" key="1">
    <citation type="submission" date="2017-09" db="EMBL/GenBank/DDBJ databases">
        <title>Depth-based differentiation of microbial function through sediment-hosted aquifers and enrichment of novel symbionts in the deep terrestrial subsurface.</title>
        <authorList>
            <person name="Probst A.J."/>
            <person name="Ladd B."/>
            <person name="Jarett J.K."/>
            <person name="Geller-Mcgrath D.E."/>
            <person name="Sieber C.M."/>
            <person name="Emerson J.B."/>
            <person name="Anantharaman K."/>
            <person name="Thomas B.C."/>
            <person name="Malmstrom R."/>
            <person name="Stieglmeier M."/>
            <person name="Klingl A."/>
            <person name="Woyke T."/>
            <person name="Ryan C.M."/>
            <person name="Banfield J.F."/>
        </authorList>
    </citation>
    <scope>NUCLEOTIDE SEQUENCE [LARGE SCALE GENOMIC DNA]</scope>
    <source>
        <strain evidence="2">CG10_big_fil_rev_8_21_14_0_10_34_34</strain>
    </source>
</reference>
<proteinExistence type="predicted"/>